<proteinExistence type="predicted"/>
<dbReference type="Pfam" id="PF03692">
    <property type="entry name" value="CxxCxxCC"/>
    <property type="match status" value="1"/>
</dbReference>
<reference evidence="2" key="1">
    <citation type="submission" date="2015-01" db="EMBL/GenBank/DDBJ databases">
        <title>Flavisolibacter sp./LCS9/ whole genome sequencing.</title>
        <authorList>
            <person name="Kim M.K."/>
            <person name="Srinivasan S."/>
            <person name="Lee J.-J."/>
        </authorList>
    </citation>
    <scope>NUCLEOTIDE SEQUENCE [LARGE SCALE GENOMIC DNA]</scope>
    <source>
        <strain evidence="2">LCS9</strain>
    </source>
</reference>
<keyword evidence="2" id="KW-1185">Reference proteome</keyword>
<protein>
    <recommendedName>
        <fullName evidence="3">Fe-S-oxidoreductase</fullName>
    </recommendedName>
</protein>
<dbReference type="PANTHER" id="PTHR35866">
    <property type="entry name" value="PUTATIVE-RELATED"/>
    <property type="match status" value="1"/>
</dbReference>
<accession>A0A172U3W9</accession>
<dbReference type="PANTHER" id="PTHR35866:SF1">
    <property type="entry name" value="YKGJ FAMILY CYSTEINE CLUSTER PROTEIN"/>
    <property type="match status" value="1"/>
</dbReference>
<reference evidence="1 2" key="2">
    <citation type="journal article" date="2016" name="Int. J. Syst. Evol. Microbiol.">
        <title>Flavisolibacter tropicus sp. nov., isolated from tropical soil.</title>
        <authorList>
            <person name="Lee J.J."/>
            <person name="Kang M.S."/>
            <person name="Kim G.S."/>
            <person name="Lee C.S."/>
            <person name="Lim S."/>
            <person name="Lee J."/>
            <person name="Roh S.H."/>
            <person name="Kang H."/>
            <person name="Ha J.M."/>
            <person name="Bae S."/>
            <person name="Jung H.Y."/>
            <person name="Kim M.K."/>
        </authorList>
    </citation>
    <scope>NUCLEOTIDE SEQUENCE [LARGE SCALE GENOMIC DNA]</scope>
    <source>
        <strain evidence="1 2">LCS9</strain>
    </source>
</reference>
<dbReference type="STRING" id="1492898.SY85_22960"/>
<organism evidence="1 2">
    <name type="scientific">Flavisolibacter tropicus</name>
    <dbReference type="NCBI Taxonomy" id="1492898"/>
    <lineage>
        <taxon>Bacteria</taxon>
        <taxon>Pseudomonadati</taxon>
        <taxon>Bacteroidota</taxon>
        <taxon>Chitinophagia</taxon>
        <taxon>Chitinophagales</taxon>
        <taxon>Chitinophagaceae</taxon>
        <taxon>Flavisolibacter</taxon>
    </lineage>
</organism>
<gene>
    <name evidence="1" type="ORF">SY85_22960</name>
</gene>
<dbReference type="KEGG" id="fla:SY85_22960"/>
<evidence type="ECO:0000313" key="2">
    <source>
        <dbReference type="Proteomes" id="UP000077177"/>
    </source>
</evidence>
<dbReference type="EMBL" id="CP011390">
    <property type="protein sequence ID" value="ANE53677.1"/>
    <property type="molecule type" value="Genomic_DNA"/>
</dbReference>
<dbReference type="AlphaFoldDB" id="A0A172U3W9"/>
<dbReference type="InterPro" id="IPR005358">
    <property type="entry name" value="Puta_zinc/iron-chelating_dom"/>
</dbReference>
<dbReference type="RefSeq" id="WP_066410088.1">
    <property type="nucleotide sequence ID" value="NZ_CP011390.1"/>
</dbReference>
<dbReference type="Proteomes" id="UP000077177">
    <property type="component" value="Chromosome"/>
</dbReference>
<name>A0A172U3W9_9BACT</name>
<evidence type="ECO:0008006" key="3">
    <source>
        <dbReference type="Google" id="ProtNLM"/>
    </source>
</evidence>
<dbReference type="OrthoDB" id="665764at2"/>
<evidence type="ECO:0000313" key="1">
    <source>
        <dbReference type="EMBL" id="ANE53677.1"/>
    </source>
</evidence>
<sequence length="167" mass="19847">MSNYLKKFNLSVIQSRSRLRRFLTKLEKQPPKTLDLIAEEVDKEVWAETNCLACSNCCRNMTPTYTFQDIKRIATHFRMSISDFKAKWLYKNKQGEWMNVSQPCQFLDLKTNMCSIYAIRPQDCADFPHLTKKKMVDYMHVHKQNVQYCPATFKMVEKMMERVGILR</sequence>